<dbReference type="Gene3D" id="2.130.10.130">
    <property type="entry name" value="Integrin alpha, N-terminal"/>
    <property type="match status" value="2"/>
</dbReference>
<dbReference type="InterPro" id="IPR013517">
    <property type="entry name" value="FG-GAP"/>
</dbReference>
<evidence type="ECO:0000313" key="6">
    <source>
        <dbReference type="Proteomes" id="UP000663828"/>
    </source>
</evidence>
<dbReference type="Pfam" id="PF13517">
    <property type="entry name" value="FG-GAP_3"/>
    <property type="match status" value="2"/>
</dbReference>
<proteinExistence type="predicted"/>
<dbReference type="SUPFAM" id="SSF69318">
    <property type="entry name" value="Integrin alpha N-terminal domain"/>
    <property type="match status" value="2"/>
</dbReference>
<feature type="transmembrane region" description="Helical" evidence="3">
    <location>
        <begin position="481"/>
        <end position="499"/>
    </location>
</feature>
<keyword evidence="1" id="KW-0732">Signal</keyword>
<gene>
    <name evidence="5" type="ORF">EDS130_LOCUS42037</name>
    <name evidence="4" type="ORF">XAT740_LOCUS36614</name>
</gene>
<feature type="transmembrane region" description="Helical" evidence="3">
    <location>
        <begin position="945"/>
        <end position="963"/>
    </location>
</feature>
<protein>
    <submittedName>
        <fullName evidence="5">Uncharacterized protein</fullName>
    </submittedName>
</protein>
<dbReference type="PANTHER" id="PTHR44103:SF1">
    <property type="entry name" value="PROPROTEIN CONVERTASE P"/>
    <property type="match status" value="1"/>
</dbReference>
<dbReference type="Proteomes" id="UP000663852">
    <property type="component" value="Unassembled WGS sequence"/>
</dbReference>
<accession>A0A815SKA9</accession>
<feature type="transmembrane region" description="Helical" evidence="3">
    <location>
        <begin position="398"/>
        <end position="420"/>
    </location>
</feature>
<comment type="caution">
    <text evidence="5">The sequence shown here is derived from an EMBL/GenBank/DDBJ whole genome shotgun (WGS) entry which is preliminary data.</text>
</comment>
<feature type="transmembrane region" description="Helical" evidence="3">
    <location>
        <begin position="48"/>
        <end position="66"/>
    </location>
</feature>
<evidence type="ECO:0000313" key="5">
    <source>
        <dbReference type="EMBL" id="CAF1491222.1"/>
    </source>
</evidence>
<feature type="region of interest" description="Disordered" evidence="2">
    <location>
        <begin position="1322"/>
        <end position="1343"/>
    </location>
</feature>
<sequence>MNFKIYLQWIYKKISNYNLFIVEENDYDDNNIKDPTVLLKHQKYKTRLYVLLLMVCLYLLFYVSLLNVKSKTILISGVTLKTFNELYSEYNQTLSCPCRISTIPYKNFVFINVTIHPVCSSIFIDSQWMDRLYLENASLYGVWDFRTTAYYQFQLLSTLCSFAKDNIVQIQNDINNTDFVSIEVIYETEVHRQVKDLVDFRKNQLFHQAMSFLNYWKTISQEHYLVSALGTNWIVQIVDIFAPEFVIGGMNVQTYTKAGKSRPCSKVNSLIPATIAPPSKVPIRFERRSEMERMPNSEFIKGFFAGCTPLEALLESTLDCIYDHKCIQLLLHAFPKLNQLNISWSDSILPTKNENISINNYFKALFITNWSLNTDYPTYFHQCSPSTCTYTMKDQRNLSYTITLLISLYGGVIIILRFVASCTIDLFIKLKSYSDKSIRNSNEQRRNMFEPVQFIKELNLFKNIHDRTENSIRQQRITTRVYLILLFGSICALCLFASLSSTTTIVIELKPSLSTFQSLDVKYSTELQCPCSKQAIPHRSFISFFPILHQICRSIFVLDDWITMLKYLAHWAANTSWNILAYTQFAILSGLCQQANETINDAIDQYLLQFFIASSALNETNFYLQLNTSLTQLYQSTFYNFDLLKDVVHLIMQIDQPYVGGITWPLDRPKSGLMLHTVVNETNGHTFQVQFILNGIKEMSSKRFICVCAINPNCADIAHIYHSTRMGNITNDIYNISGWMQGCFTFDSLLLSTLQLVYMNSDDFLNFMSHIQLGETRFHNVSSSLRPQPLFYDPKTSHYPPNTSISTIIKKLMIEQWNPSLSYEQFYKSCAPNYCSYPERTRNNDFIGVIIILISMMSSIVIVLKLLTPHLVQVIFKLHARCSKTTRQTEPVHRSILDRLKTWIRNLIKLLRATLVTLNIFPLRDFGSYIDRETAKRCGRWATRLYILLLIASHTILIFYTIVQPRPSRTTYLKPDLFYYNRLRKIYGDQLKCSCSQIASTYDRFVKIETIFHSVCRSNFVSEEWRLDLVNGLVPNFTLFNRRDYRRFLPAHLYYLQKLCNISEQSVQHSINEFLTSLLITVELLPKNQFDIHLNTTIEQSKSSAPILVSRLLPFIQSLSHGNALISTYETNFEYVLPANKIYNSYLPTQGIVYDDQCSCGKSPTCTTQAVFIEGNRVRNFSVHGMKMGCTPSESFLASTLQCFYNQSCLDLIQTHTNHNFSITPLQMSNSSFSQNTTIDELKRNLFIENWSTDVNYSSYYEQCSPSICFYISVERFNILSIIAAVLGLQGGLSIVLKWICPKLIRIGFWMYNKRKNPANSISTTDSVPDSSHVNSNSDENKTTPTNSIYHRSFIKVTFTIILLLCISGGFLLFSVQYIRRESLPTASIDNSSNSTIMPMSSTTSGDYNTYHLLIFSISLLSEPICLPKFNRLSMNVLCQGPLRDLAIVVDVNNDSRVDLILLCTESDTINVLLSNGDGTFQTPIVYLFELFGVVDIHVGDINNDTRPDLVLVYETSALNIVSIFGNGNGTFQTQHRQSISTNHRIFHIILADLNQDNQLDIILTSDGEYIYIYFGDGTGNFSLQSELFVRRRIIFGKILLAKFNGDNYLDIAVMDHHSAFMYVFFGSNQGSFHLHQWFFTSVNVEHSCIVHGNFLGDNQSDIVFLRSWTNTISMSYRYSNGSFRVREQIVLESELGCGSAVVSDLNGDNYLDIVVTRYFPYMIYGFLGDGNGNFRAHTIFTHTIYLNEFDGVAFWIDVKDFNNDNCQDIISMTERLKTIDIFLNTCHCFT</sequence>
<keyword evidence="6" id="KW-1185">Reference proteome</keyword>
<keyword evidence="3" id="KW-0472">Membrane</keyword>
<feature type="transmembrane region" description="Helical" evidence="3">
    <location>
        <begin position="1357"/>
        <end position="1379"/>
    </location>
</feature>
<feature type="transmembrane region" description="Helical" evidence="3">
    <location>
        <begin position="846"/>
        <end position="867"/>
    </location>
</feature>
<dbReference type="InterPro" id="IPR028994">
    <property type="entry name" value="Integrin_alpha_N"/>
</dbReference>
<dbReference type="EMBL" id="CAJNOJ010000589">
    <property type="protein sequence ID" value="CAF1491222.1"/>
    <property type="molecule type" value="Genomic_DNA"/>
</dbReference>
<name>A0A815SKA9_ADIRI</name>
<evidence type="ECO:0000313" key="7">
    <source>
        <dbReference type="Proteomes" id="UP000663852"/>
    </source>
</evidence>
<keyword evidence="3" id="KW-0812">Transmembrane</keyword>
<organism evidence="5 7">
    <name type="scientific">Adineta ricciae</name>
    <name type="common">Rotifer</name>
    <dbReference type="NCBI Taxonomy" id="249248"/>
    <lineage>
        <taxon>Eukaryota</taxon>
        <taxon>Metazoa</taxon>
        <taxon>Spiralia</taxon>
        <taxon>Gnathifera</taxon>
        <taxon>Rotifera</taxon>
        <taxon>Eurotatoria</taxon>
        <taxon>Bdelloidea</taxon>
        <taxon>Adinetida</taxon>
        <taxon>Adinetidae</taxon>
        <taxon>Adineta</taxon>
    </lineage>
</organism>
<reference evidence="5" key="1">
    <citation type="submission" date="2021-02" db="EMBL/GenBank/DDBJ databases">
        <authorList>
            <person name="Nowell W R."/>
        </authorList>
    </citation>
    <scope>NUCLEOTIDE SEQUENCE</scope>
</reference>
<evidence type="ECO:0000256" key="1">
    <source>
        <dbReference type="ARBA" id="ARBA00022729"/>
    </source>
</evidence>
<feature type="transmembrane region" description="Helical" evidence="3">
    <location>
        <begin position="1279"/>
        <end position="1301"/>
    </location>
</feature>
<evidence type="ECO:0000256" key="2">
    <source>
        <dbReference type="SAM" id="MobiDB-lite"/>
    </source>
</evidence>
<dbReference type="EMBL" id="CAJNOR010003774">
    <property type="protein sequence ID" value="CAF1446389.1"/>
    <property type="molecule type" value="Genomic_DNA"/>
</dbReference>
<keyword evidence="3" id="KW-1133">Transmembrane helix</keyword>
<dbReference type="Proteomes" id="UP000663828">
    <property type="component" value="Unassembled WGS sequence"/>
</dbReference>
<evidence type="ECO:0000256" key="3">
    <source>
        <dbReference type="SAM" id="Phobius"/>
    </source>
</evidence>
<dbReference type="PANTHER" id="PTHR44103">
    <property type="entry name" value="PROPROTEIN CONVERTASE P"/>
    <property type="match status" value="1"/>
</dbReference>
<evidence type="ECO:0000313" key="4">
    <source>
        <dbReference type="EMBL" id="CAF1446389.1"/>
    </source>
</evidence>